<evidence type="ECO:0000313" key="12">
    <source>
        <dbReference type="Proteomes" id="UP000218887"/>
    </source>
</evidence>
<dbReference type="EMBL" id="NPOA01000022">
    <property type="protein sequence ID" value="PAV27698.1"/>
    <property type="molecule type" value="Genomic_DNA"/>
</dbReference>
<dbReference type="GO" id="GO:0004852">
    <property type="term" value="F:uroporphyrinogen-III synthase activity"/>
    <property type="evidence" value="ECO:0007669"/>
    <property type="project" value="UniProtKB-UniRule"/>
</dbReference>
<keyword evidence="12" id="KW-1185">Reference proteome</keyword>
<dbReference type="PANTHER" id="PTHR38042:SF1">
    <property type="entry name" value="UROPORPHYRINOGEN-III SYNTHASE, CHLOROPLASTIC"/>
    <property type="match status" value="1"/>
</dbReference>
<evidence type="ECO:0000256" key="4">
    <source>
        <dbReference type="ARBA" id="ARBA00023239"/>
    </source>
</evidence>
<organism evidence="11 12">
    <name type="scientific">Virgibacillus profundi</name>
    <dbReference type="NCBI Taxonomy" id="2024555"/>
    <lineage>
        <taxon>Bacteria</taxon>
        <taxon>Bacillati</taxon>
        <taxon>Bacillota</taxon>
        <taxon>Bacilli</taxon>
        <taxon>Bacillales</taxon>
        <taxon>Bacillaceae</taxon>
        <taxon>Virgibacillus</taxon>
    </lineage>
</organism>
<dbReference type="OrthoDB" id="9815856at2"/>
<comment type="function">
    <text evidence="6 9">Catalyzes cyclization of the linear tetrapyrrole, hydroxymethylbilane, to the macrocyclic uroporphyrinogen III.</text>
</comment>
<dbReference type="GO" id="GO:0006780">
    <property type="term" value="P:uroporphyrinogen III biosynthetic process"/>
    <property type="evidence" value="ECO:0007669"/>
    <property type="project" value="UniProtKB-UniRule"/>
</dbReference>
<comment type="caution">
    <text evidence="11">The sequence shown here is derived from an EMBL/GenBank/DDBJ whole genome shotgun (WGS) entry which is preliminary data.</text>
</comment>
<comment type="pathway">
    <text evidence="1 9">Porphyrin-containing compound metabolism; protoporphyrin-IX biosynthesis; coproporphyrinogen-III from 5-aminolevulinate: step 3/4.</text>
</comment>
<evidence type="ECO:0000256" key="5">
    <source>
        <dbReference type="ARBA" id="ARBA00023244"/>
    </source>
</evidence>
<dbReference type="InterPro" id="IPR036108">
    <property type="entry name" value="4pyrrol_syn_uPrphyn_synt_sf"/>
</dbReference>
<feature type="domain" description="Tetrapyrrole biosynthesis uroporphyrinogen III synthase" evidence="10">
    <location>
        <begin position="21"/>
        <end position="243"/>
    </location>
</feature>
<keyword evidence="5 9" id="KW-0627">Porphyrin biosynthesis</keyword>
<evidence type="ECO:0000256" key="7">
    <source>
        <dbReference type="ARBA" id="ARBA00040167"/>
    </source>
</evidence>
<accession>A0A2A2I8I8</accession>
<reference evidence="11 12" key="1">
    <citation type="submission" date="2017-08" db="EMBL/GenBank/DDBJ databases">
        <title>Virgibacillus indicus sp. nov. and Virgibacillus profoundi sp. nov, two moderately halophilic bacteria isolated from marine sediment by using the Microfluidic Streak Plate.</title>
        <authorList>
            <person name="Xu B."/>
            <person name="Hu B."/>
            <person name="Wang J."/>
            <person name="Zhu Y."/>
            <person name="Huang L."/>
            <person name="Du W."/>
            <person name="Huang Y."/>
        </authorList>
    </citation>
    <scope>NUCLEOTIDE SEQUENCE [LARGE SCALE GENOMIC DNA]</scope>
    <source>
        <strain evidence="11 12">IO3-P3-H5</strain>
    </source>
</reference>
<proteinExistence type="inferred from homology"/>
<dbReference type="Pfam" id="PF02602">
    <property type="entry name" value="HEM4"/>
    <property type="match status" value="1"/>
</dbReference>
<evidence type="ECO:0000256" key="8">
    <source>
        <dbReference type="ARBA" id="ARBA00048617"/>
    </source>
</evidence>
<dbReference type="PANTHER" id="PTHR38042">
    <property type="entry name" value="UROPORPHYRINOGEN-III SYNTHASE, CHLOROPLASTIC"/>
    <property type="match status" value="1"/>
</dbReference>
<dbReference type="EC" id="4.2.1.75" evidence="3 9"/>
<name>A0A2A2I8I8_9BACI</name>
<dbReference type="InterPro" id="IPR039793">
    <property type="entry name" value="UROS/Hem4"/>
</dbReference>
<dbReference type="SUPFAM" id="SSF69618">
    <property type="entry name" value="HemD-like"/>
    <property type="match status" value="1"/>
</dbReference>
<dbReference type="Gene3D" id="3.40.50.10090">
    <property type="match status" value="2"/>
</dbReference>
<evidence type="ECO:0000259" key="10">
    <source>
        <dbReference type="Pfam" id="PF02602"/>
    </source>
</evidence>
<evidence type="ECO:0000256" key="9">
    <source>
        <dbReference type="RuleBase" id="RU366031"/>
    </source>
</evidence>
<evidence type="ECO:0000256" key="2">
    <source>
        <dbReference type="ARBA" id="ARBA00008133"/>
    </source>
</evidence>
<dbReference type="AlphaFoldDB" id="A0A2A2I8I8"/>
<sequence length="262" mass="30132">MSTSLDGRKILITREENQAKEFTERVIQYGGTPIETPLLKISCIDHDESRHYFRNINKYSWIFFTSANGVKCFFQLADKYKVDIELFQHIHLAAVGHKTENYLKKIGLIADFIPSIYNADVMADEFLKKYKETDSILLVRGNRSRDVLPVELSKQELTFDSIEVYETSYNYEIAESLNNILLQNTLDFITFTSPSTVEAFVEMANVNIDTICVCIGTTTENRARELGFTSIITAKEFTIEGMLACILQYVSSERIDYHDKKH</sequence>
<comment type="similarity">
    <text evidence="2 9">Belongs to the uroporphyrinogen-III synthase family.</text>
</comment>
<dbReference type="GO" id="GO:0006782">
    <property type="term" value="P:protoporphyrinogen IX biosynthetic process"/>
    <property type="evidence" value="ECO:0007669"/>
    <property type="project" value="UniProtKB-UniRule"/>
</dbReference>
<protein>
    <recommendedName>
        <fullName evidence="7 9">Uroporphyrinogen-III synthase</fullName>
        <ecNumber evidence="3 9">4.2.1.75</ecNumber>
    </recommendedName>
</protein>
<evidence type="ECO:0000256" key="6">
    <source>
        <dbReference type="ARBA" id="ARBA00037589"/>
    </source>
</evidence>
<dbReference type="Proteomes" id="UP000218887">
    <property type="component" value="Unassembled WGS sequence"/>
</dbReference>
<gene>
    <name evidence="11" type="ORF">CIL05_20590</name>
</gene>
<dbReference type="UniPathway" id="UPA00251">
    <property type="reaction ID" value="UER00320"/>
</dbReference>
<dbReference type="RefSeq" id="WP_095657426.1">
    <property type="nucleotide sequence ID" value="NZ_NPOA01000022.1"/>
</dbReference>
<dbReference type="InterPro" id="IPR003754">
    <property type="entry name" value="4pyrrol_synth_uPrphyn_synth"/>
</dbReference>
<dbReference type="CDD" id="cd06578">
    <property type="entry name" value="HemD"/>
    <property type="match status" value="1"/>
</dbReference>
<comment type="catalytic activity">
    <reaction evidence="8 9">
        <text>hydroxymethylbilane = uroporphyrinogen III + H2O</text>
        <dbReference type="Rhea" id="RHEA:18965"/>
        <dbReference type="ChEBI" id="CHEBI:15377"/>
        <dbReference type="ChEBI" id="CHEBI:57308"/>
        <dbReference type="ChEBI" id="CHEBI:57845"/>
        <dbReference type="EC" id="4.2.1.75"/>
    </reaction>
</comment>
<keyword evidence="4 9" id="KW-0456">Lyase</keyword>
<evidence type="ECO:0000256" key="3">
    <source>
        <dbReference type="ARBA" id="ARBA00013109"/>
    </source>
</evidence>
<evidence type="ECO:0000313" key="11">
    <source>
        <dbReference type="EMBL" id="PAV27698.1"/>
    </source>
</evidence>
<evidence type="ECO:0000256" key="1">
    <source>
        <dbReference type="ARBA" id="ARBA00004772"/>
    </source>
</evidence>